<accession>A0A6J4TF09</accession>
<reference evidence="1" key="1">
    <citation type="submission" date="2020-02" db="EMBL/GenBank/DDBJ databases">
        <authorList>
            <person name="Meier V. D."/>
        </authorList>
    </citation>
    <scope>NUCLEOTIDE SEQUENCE</scope>
    <source>
        <strain evidence="1">AVDCRST_MAG85</strain>
    </source>
</reference>
<evidence type="ECO:0000313" key="1">
    <source>
        <dbReference type="EMBL" id="CAA9520989.1"/>
    </source>
</evidence>
<organism evidence="1">
    <name type="scientific">uncultured Solirubrobacteraceae bacterium</name>
    <dbReference type="NCBI Taxonomy" id="1162706"/>
    <lineage>
        <taxon>Bacteria</taxon>
        <taxon>Bacillati</taxon>
        <taxon>Actinomycetota</taxon>
        <taxon>Thermoleophilia</taxon>
        <taxon>Solirubrobacterales</taxon>
        <taxon>Solirubrobacteraceae</taxon>
        <taxon>environmental samples</taxon>
    </lineage>
</organism>
<gene>
    <name evidence="1" type="ORF">AVDCRST_MAG85-2894</name>
</gene>
<name>A0A6J4TF09_9ACTN</name>
<protein>
    <submittedName>
        <fullName evidence="1">Uncharacterized protein</fullName>
    </submittedName>
</protein>
<dbReference type="AlphaFoldDB" id="A0A6J4TF09"/>
<proteinExistence type="predicted"/>
<sequence>MRTSTGCLIQEMQAEGLKLNAIQRLVGGGGDWAERFAGLRRAFAVALELEASEIITLAELEERFGPVERDPKSLDKAQRLGVLIPLGDGTFEVPSPALLRAAEEVAERSVPLPAALSAIERVQRQAESASRTFVKLFMDELWKPFNDAGRADEQWPQITESIERLRPLAAESLVALFKPLLAAEIEGAFGRALETQAKRKG</sequence>
<dbReference type="EMBL" id="CADCVT010000319">
    <property type="protein sequence ID" value="CAA9520989.1"/>
    <property type="molecule type" value="Genomic_DNA"/>
</dbReference>